<name>A0A072UN63_MEDTR</name>
<reference evidence="2 4" key="2">
    <citation type="journal article" date="2014" name="BMC Genomics">
        <title>An improved genome release (version Mt4.0) for the model legume Medicago truncatula.</title>
        <authorList>
            <person name="Tang H."/>
            <person name="Krishnakumar V."/>
            <person name="Bidwell S."/>
            <person name="Rosen B."/>
            <person name="Chan A."/>
            <person name="Zhou S."/>
            <person name="Gentzbittel L."/>
            <person name="Childs K.L."/>
            <person name="Yandell M."/>
            <person name="Gundlach H."/>
            <person name="Mayer K.F."/>
            <person name="Schwartz D.C."/>
            <person name="Town C.D."/>
        </authorList>
    </citation>
    <scope>GENOME REANNOTATION</scope>
    <source>
        <strain evidence="2">A17</strain>
        <strain evidence="3 4">cv. Jemalong A17</strain>
    </source>
</reference>
<dbReference type="EMBL" id="CM001220">
    <property type="protein sequence ID" value="KEH31244.1"/>
    <property type="molecule type" value="Genomic_DNA"/>
</dbReference>
<dbReference type="AlphaFoldDB" id="A0A072UN63"/>
<organism evidence="2 4">
    <name type="scientific">Medicago truncatula</name>
    <name type="common">Barrel medic</name>
    <name type="synonym">Medicago tribuloides</name>
    <dbReference type="NCBI Taxonomy" id="3880"/>
    <lineage>
        <taxon>Eukaryota</taxon>
        <taxon>Viridiplantae</taxon>
        <taxon>Streptophyta</taxon>
        <taxon>Embryophyta</taxon>
        <taxon>Tracheophyta</taxon>
        <taxon>Spermatophyta</taxon>
        <taxon>Magnoliopsida</taxon>
        <taxon>eudicotyledons</taxon>
        <taxon>Gunneridae</taxon>
        <taxon>Pentapetalae</taxon>
        <taxon>rosids</taxon>
        <taxon>fabids</taxon>
        <taxon>Fabales</taxon>
        <taxon>Fabaceae</taxon>
        <taxon>Papilionoideae</taxon>
        <taxon>50 kb inversion clade</taxon>
        <taxon>NPAAA clade</taxon>
        <taxon>Hologalegina</taxon>
        <taxon>IRL clade</taxon>
        <taxon>Trifolieae</taxon>
        <taxon>Medicago</taxon>
    </lineage>
</organism>
<dbReference type="PaxDb" id="3880-AES82915"/>
<keyword evidence="1" id="KW-0175">Coiled coil</keyword>
<evidence type="ECO:0000256" key="1">
    <source>
        <dbReference type="SAM" id="Coils"/>
    </source>
</evidence>
<dbReference type="Proteomes" id="UP000002051">
    <property type="component" value="Chromosome 4"/>
</dbReference>
<reference evidence="2 4" key="1">
    <citation type="journal article" date="2011" name="Nature">
        <title>The Medicago genome provides insight into the evolution of rhizobial symbioses.</title>
        <authorList>
            <person name="Young N.D."/>
            <person name="Debelle F."/>
            <person name="Oldroyd G.E."/>
            <person name="Geurts R."/>
            <person name="Cannon S.B."/>
            <person name="Udvardi M.K."/>
            <person name="Benedito V.A."/>
            <person name="Mayer K.F."/>
            <person name="Gouzy J."/>
            <person name="Schoof H."/>
            <person name="Van de Peer Y."/>
            <person name="Proost S."/>
            <person name="Cook D.R."/>
            <person name="Meyers B.C."/>
            <person name="Spannagl M."/>
            <person name="Cheung F."/>
            <person name="De Mita S."/>
            <person name="Krishnakumar V."/>
            <person name="Gundlach H."/>
            <person name="Zhou S."/>
            <person name="Mudge J."/>
            <person name="Bharti A.K."/>
            <person name="Murray J.D."/>
            <person name="Naoumkina M.A."/>
            <person name="Rosen B."/>
            <person name="Silverstein K.A."/>
            <person name="Tang H."/>
            <person name="Rombauts S."/>
            <person name="Zhao P.X."/>
            <person name="Zhou P."/>
            <person name="Barbe V."/>
            <person name="Bardou P."/>
            <person name="Bechner M."/>
            <person name="Bellec A."/>
            <person name="Berger A."/>
            <person name="Berges H."/>
            <person name="Bidwell S."/>
            <person name="Bisseling T."/>
            <person name="Choisne N."/>
            <person name="Couloux A."/>
            <person name="Denny R."/>
            <person name="Deshpande S."/>
            <person name="Dai X."/>
            <person name="Doyle J.J."/>
            <person name="Dudez A.M."/>
            <person name="Farmer A.D."/>
            <person name="Fouteau S."/>
            <person name="Franken C."/>
            <person name="Gibelin C."/>
            <person name="Gish J."/>
            <person name="Goldstein S."/>
            <person name="Gonzalez A.J."/>
            <person name="Green P.J."/>
            <person name="Hallab A."/>
            <person name="Hartog M."/>
            <person name="Hua A."/>
            <person name="Humphray S.J."/>
            <person name="Jeong D.H."/>
            <person name="Jing Y."/>
            <person name="Jocker A."/>
            <person name="Kenton S.M."/>
            <person name="Kim D.J."/>
            <person name="Klee K."/>
            <person name="Lai H."/>
            <person name="Lang C."/>
            <person name="Lin S."/>
            <person name="Macmil S.L."/>
            <person name="Magdelenat G."/>
            <person name="Matthews L."/>
            <person name="McCorrison J."/>
            <person name="Monaghan E.L."/>
            <person name="Mun J.H."/>
            <person name="Najar F.Z."/>
            <person name="Nicholson C."/>
            <person name="Noirot C."/>
            <person name="O'Bleness M."/>
            <person name="Paule C.R."/>
            <person name="Poulain J."/>
            <person name="Prion F."/>
            <person name="Qin B."/>
            <person name="Qu C."/>
            <person name="Retzel E.F."/>
            <person name="Riddle C."/>
            <person name="Sallet E."/>
            <person name="Samain S."/>
            <person name="Samson N."/>
            <person name="Sanders I."/>
            <person name="Saurat O."/>
            <person name="Scarpelli C."/>
            <person name="Schiex T."/>
            <person name="Segurens B."/>
            <person name="Severin A.J."/>
            <person name="Sherrier D.J."/>
            <person name="Shi R."/>
            <person name="Sims S."/>
            <person name="Singer S.R."/>
            <person name="Sinharoy S."/>
            <person name="Sterck L."/>
            <person name="Viollet A."/>
            <person name="Wang B.B."/>
            <person name="Wang K."/>
            <person name="Wang M."/>
            <person name="Wang X."/>
            <person name="Warfsmann J."/>
            <person name="Weissenbach J."/>
            <person name="White D.D."/>
            <person name="White J.D."/>
            <person name="Wiley G.B."/>
            <person name="Wincker P."/>
            <person name="Xing Y."/>
            <person name="Yang L."/>
            <person name="Yao Z."/>
            <person name="Ying F."/>
            <person name="Zhai J."/>
            <person name="Zhou L."/>
            <person name="Zuber A."/>
            <person name="Denarie J."/>
            <person name="Dixon R.A."/>
            <person name="May G.D."/>
            <person name="Schwartz D.C."/>
            <person name="Rogers J."/>
            <person name="Quetier F."/>
            <person name="Town C.D."/>
            <person name="Roe B.A."/>
        </authorList>
    </citation>
    <scope>NUCLEOTIDE SEQUENCE [LARGE SCALE GENOMIC DNA]</scope>
    <source>
        <strain evidence="2">A17</strain>
        <strain evidence="3 4">cv. Jemalong A17</strain>
    </source>
</reference>
<gene>
    <name evidence="2" type="ordered locus">MTR_4g094288</name>
</gene>
<evidence type="ECO:0000313" key="2">
    <source>
        <dbReference type="EMBL" id="KEH31244.1"/>
    </source>
</evidence>
<feature type="coiled-coil region" evidence="1">
    <location>
        <begin position="53"/>
        <end position="87"/>
    </location>
</feature>
<proteinExistence type="predicted"/>
<evidence type="ECO:0000313" key="3">
    <source>
        <dbReference type="EnsemblPlants" id="KEH31244"/>
    </source>
</evidence>
<sequence length="89" mass="10496">MVGQSSQWYDDAFVKLEMRMAINSVYLKDHDIYCFNIQASSNKDKIMKFDESISAAEDKIKAWDVEIEDIKAQNRLHKEKARRVQQEKP</sequence>
<dbReference type="EnsemblPlants" id="KEH31244">
    <property type="protein sequence ID" value="KEH31244"/>
    <property type="gene ID" value="MTR_4g094288"/>
</dbReference>
<evidence type="ECO:0000313" key="4">
    <source>
        <dbReference type="Proteomes" id="UP000002051"/>
    </source>
</evidence>
<reference evidence="3" key="3">
    <citation type="submission" date="2015-04" db="UniProtKB">
        <authorList>
            <consortium name="EnsemblPlants"/>
        </authorList>
    </citation>
    <scope>IDENTIFICATION</scope>
    <source>
        <strain evidence="3">cv. Jemalong A17</strain>
    </source>
</reference>
<dbReference type="HOGENOM" id="CLU_2458189_0_0_1"/>
<accession>A0A072UN63</accession>
<protein>
    <submittedName>
        <fullName evidence="2 3">Uncharacterized protein</fullName>
    </submittedName>
</protein>
<keyword evidence="4" id="KW-1185">Reference proteome</keyword>